<dbReference type="Pfam" id="PF19044">
    <property type="entry name" value="P-loop_TraG"/>
    <property type="match status" value="1"/>
</dbReference>
<dbReference type="Proteomes" id="UP001446032">
    <property type="component" value="Unassembled WGS sequence"/>
</dbReference>
<evidence type="ECO:0000313" key="4">
    <source>
        <dbReference type="Proteomes" id="UP001446032"/>
    </source>
</evidence>
<keyword evidence="3" id="KW-0547">Nucleotide-binding</keyword>
<dbReference type="InterPro" id="IPR027417">
    <property type="entry name" value="P-loop_NTPase"/>
</dbReference>
<dbReference type="InterPro" id="IPR043964">
    <property type="entry name" value="P-loop_TraG"/>
</dbReference>
<keyword evidence="4" id="KW-1185">Reference proteome</keyword>
<dbReference type="Gene3D" id="3.40.50.300">
    <property type="entry name" value="P-loop containing nucleotide triphosphate hydrolases"/>
    <property type="match status" value="1"/>
</dbReference>
<sequence>MEKRKNDKGQSQHTEGSVYQENWWLDEEDSEELPVFNLDEAEDYAKHRQRLTGEPVVTGYEALERRRGVRRPRRKLTRREKRALKKAQKYEEKLHKTQEKEDKKRAKQEEKQKAREEKAEEKRAKKEKNRKQKPQSSASAKGKSKVKSSSVKKAGSKGNTASKKEKKITAQQSIPYREMGKDGICRVEDGYYSKTIRFYDINYQLAQNEDKNTIFENWCDFLNYFDSTIHFQLSFINHHSNMTEYEDVIRIKKQNDSFDDLRTEFAQMLRNQLAKGNNGLVRTKYLTFGIEADNIREAKPKLERIETDILNNFKILGVSAYPLNGVERLQIMYETFNQDSKVPFQFSYDDVLRTGLNTKDYIAPSSFLFKNGKDFRMGDTMGAVSYLQILAPELTDKMLAEFLEMDCNLLVNLHIQSIDQMKAIKLVKAKVTDINRMKIEEQKKAVRSGYDMDIIPSDLNTYGGEAKRLLEDLQSRNERMFLVTVVFLNTAKDKQELENVVFQTAGIAQKYNCALKRLDYQQEPGLMSCLPLGKNWIPIKRALTTTSTAIFVPFTTQELFMAGESIYYGLNALSNNLIMADRKKLKNPNGLIVGTPGAGKSFAAKREITNVFIVTKDDIIICDPEGEYFPLVRAFKGQVIRISPNSHDYINPMDINLNYADDDDPLSLKSDFILSLCELIVGGKNGLEPVEKTIIDRCVRMVYQDYLEDPVPEKMPILEDLYNLLRKQEEAEAQRLATALEIYVNGSLKVFNHRTNVELNNRLVCFDIKDLGKQLKKLGMLIVQDQVWNRVTINRSVHKSTRYYIDEFHLLLKEEQTAAYSVEIWKRFRKWGGIPTGITQNVKDLLASREIENIFENSDFILMLNQASGDRQILAKQLNISPHQLSYVTNSGAGEGLIFYGNTIIPFKDRFDSSLMLYALMSSKPEDVEKREKLGIKGRDDV</sequence>
<dbReference type="InterPro" id="IPR051162">
    <property type="entry name" value="T4SS_component"/>
</dbReference>
<feature type="compositionally biased region" description="Low complexity" evidence="1">
    <location>
        <begin position="136"/>
        <end position="158"/>
    </location>
</feature>
<keyword evidence="3" id="KW-0067">ATP-binding</keyword>
<dbReference type="GO" id="GO:0005524">
    <property type="term" value="F:ATP binding"/>
    <property type="evidence" value="ECO:0007669"/>
    <property type="project" value="UniProtKB-KW"/>
</dbReference>
<protein>
    <submittedName>
        <fullName evidence="3">ATP-binding protein</fullName>
    </submittedName>
</protein>
<organism evidence="3 4">
    <name type="scientific">Blautia intestinihominis</name>
    <dbReference type="NCBI Taxonomy" id="3133152"/>
    <lineage>
        <taxon>Bacteria</taxon>
        <taxon>Bacillati</taxon>
        <taxon>Bacillota</taxon>
        <taxon>Clostridia</taxon>
        <taxon>Lachnospirales</taxon>
        <taxon>Lachnospiraceae</taxon>
        <taxon>Blautia</taxon>
    </lineage>
</organism>
<dbReference type="EMBL" id="JBBMEI010000009">
    <property type="protein sequence ID" value="MEQ2357604.1"/>
    <property type="molecule type" value="Genomic_DNA"/>
</dbReference>
<evidence type="ECO:0000256" key="1">
    <source>
        <dbReference type="SAM" id="MobiDB-lite"/>
    </source>
</evidence>
<dbReference type="RefSeq" id="WP_118743829.1">
    <property type="nucleotide sequence ID" value="NZ_JBBMEI010000009.1"/>
</dbReference>
<reference evidence="3 4" key="1">
    <citation type="submission" date="2024-03" db="EMBL/GenBank/DDBJ databases">
        <title>Human intestinal bacterial collection.</title>
        <authorList>
            <person name="Pauvert C."/>
            <person name="Hitch T.C.A."/>
            <person name="Clavel T."/>
        </authorList>
    </citation>
    <scope>NUCLEOTIDE SEQUENCE [LARGE SCALE GENOMIC DNA]</scope>
    <source>
        <strain evidence="3 4">CLA-AA-H95</strain>
    </source>
</reference>
<feature type="compositionally biased region" description="Basic residues" evidence="1">
    <location>
        <begin position="67"/>
        <end position="87"/>
    </location>
</feature>
<feature type="compositionally biased region" description="Basic and acidic residues" evidence="1">
    <location>
        <begin position="1"/>
        <end position="10"/>
    </location>
</feature>
<proteinExistence type="predicted"/>
<dbReference type="NCBIfam" id="NF045971">
    <property type="entry name" value="conju_CD1110"/>
    <property type="match status" value="1"/>
</dbReference>
<dbReference type="SUPFAM" id="SSF52540">
    <property type="entry name" value="P-loop containing nucleoside triphosphate hydrolases"/>
    <property type="match status" value="1"/>
</dbReference>
<comment type="caution">
    <text evidence="3">The sequence shown here is derived from an EMBL/GenBank/DDBJ whole genome shotgun (WGS) entry which is preliminary data.</text>
</comment>
<feature type="region of interest" description="Disordered" evidence="1">
    <location>
        <begin position="1"/>
        <end position="23"/>
    </location>
</feature>
<gene>
    <name evidence="3" type="ORF">WMO75_04465</name>
</gene>
<feature type="region of interest" description="Disordered" evidence="1">
    <location>
        <begin position="62"/>
        <end position="174"/>
    </location>
</feature>
<name>A0ABV1AHH0_9FIRM</name>
<accession>A0ABV1AHH0</accession>
<dbReference type="PANTHER" id="PTHR30121">
    <property type="entry name" value="UNCHARACTERIZED PROTEIN YJGR-RELATED"/>
    <property type="match status" value="1"/>
</dbReference>
<feature type="domain" description="TraG P-loop" evidence="2">
    <location>
        <begin position="582"/>
        <end position="867"/>
    </location>
</feature>
<feature type="compositionally biased region" description="Basic and acidic residues" evidence="1">
    <location>
        <begin position="88"/>
        <end position="124"/>
    </location>
</feature>
<evidence type="ECO:0000313" key="3">
    <source>
        <dbReference type="EMBL" id="MEQ2357604.1"/>
    </source>
</evidence>
<feature type="compositionally biased region" description="Polar residues" evidence="1">
    <location>
        <begin position="11"/>
        <end position="20"/>
    </location>
</feature>
<dbReference type="Gene3D" id="1.10.8.730">
    <property type="match status" value="1"/>
</dbReference>
<evidence type="ECO:0000259" key="2">
    <source>
        <dbReference type="Pfam" id="PF19044"/>
    </source>
</evidence>
<dbReference type="PANTHER" id="PTHR30121:SF6">
    <property type="entry name" value="SLR6007 PROTEIN"/>
    <property type="match status" value="1"/>
</dbReference>